<dbReference type="RefSeq" id="WP_353706865.1">
    <property type="nucleotide sequence ID" value="NZ_CP159290.1"/>
</dbReference>
<evidence type="ECO:0000313" key="2">
    <source>
        <dbReference type="EMBL" id="XCH28287.1"/>
    </source>
</evidence>
<keyword evidence="1" id="KW-0472">Membrane</keyword>
<keyword evidence="1" id="KW-1133">Transmembrane helix</keyword>
<evidence type="ECO:0008006" key="3">
    <source>
        <dbReference type="Google" id="ProtNLM"/>
    </source>
</evidence>
<name>A0AAU8FVR9_9MICO</name>
<keyword evidence="1" id="KW-0812">Transmembrane</keyword>
<dbReference type="AlphaFoldDB" id="A0AAU8FVR9"/>
<protein>
    <recommendedName>
        <fullName evidence="3">Gram-positive cocci surface proteins LPxTG domain-containing protein</fullName>
    </recommendedName>
</protein>
<organism evidence="2">
    <name type="scientific">Cellulosimicrobium sp. ES-005</name>
    <dbReference type="NCBI Taxonomy" id="3163031"/>
    <lineage>
        <taxon>Bacteria</taxon>
        <taxon>Bacillati</taxon>
        <taxon>Actinomycetota</taxon>
        <taxon>Actinomycetes</taxon>
        <taxon>Micrococcales</taxon>
        <taxon>Promicromonosporaceae</taxon>
        <taxon>Cellulosimicrobium</taxon>
    </lineage>
</organism>
<reference evidence="2" key="1">
    <citation type="submission" date="2024-06" db="EMBL/GenBank/DDBJ databases">
        <title>Complete genome sequence of the cellulolytic actinobacterium, Cellulosimicrobium ES-005.</title>
        <authorList>
            <person name="Matthews C.T."/>
            <person name="Underwood K.D."/>
            <person name="Ghanchi K.M."/>
            <person name="Fields S.D."/>
            <person name="Gardner S.G."/>
        </authorList>
    </citation>
    <scope>NUCLEOTIDE SEQUENCE</scope>
    <source>
        <strain evidence="2">ES-005</strain>
    </source>
</reference>
<sequence length="61" mass="5996">MYNTPGISTGISGATAGAGALAVTGATTFAYVALAMALVVGGLLLLRTSRRRREAVAGAEA</sequence>
<gene>
    <name evidence="2" type="ORF">ABRQ22_11785</name>
</gene>
<dbReference type="EMBL" id="CP159290">
    <property type="protein sequence ID" value="XCH28287.1"/>
    <property type="molecule type" value="Genomic_DNA"/>
</dbReference>
<accession>A0AAU8FVR9</accession>
<proteinExistence type="predicted"/>
<feature type="transmembrane region" description="Helical" evidence="1">
    <location>
        <begin position="20"/>
        <end position="46"/>
    </location>
</feature>
<evidence type="ECO:0000256" key="1">
    <source>
        <dbReference type="SAM" id="Phobius"/>
    </source>
</evidence>